<evidence type="ECO:0000313" key="1">
    <source>
        <dbReference type="EMBL" id="ABJ59649.1"/>
    </source>
</evidence>
<sequence>MQPALRAVVLNVNFCDERYSITGQSYTLSGVFIFCGGRYRLAKLAQTYQTKALKNAFVNRHG</sequence>
<dbReference type="KEGG" id="lga:LGAS_0240"/>
<name>A0A805Z6D1_LACGA</name>
<dbReference type="AlphaFoldDB" id="A0A805Z6D1"/>
<dbReference type="EMBL" id="CP000413">
    <property type="protein sequence ID" value="ABJ59649.1"/>
    <property type="molecule type" value="Genomic_DNA"/>
</dbReference>
<protein>
    <submittedName>
        <fullName evidence="1">Uncharacterized protein</fullName>
    </submittedName>
</protein>
<organism evidence="1 2">
    <name type="scientific">Lactobacillus gasseri (strain ATCC 33323 / DSM 20243 / BCRC 14619 / CIP 102991 / JCM 1131 / KCTC 3163 / NCIMB 11718 / NCTC 13722 / AM63)</name>
    <dbReference type="NCBI Taxonomy" id="324831"/>
    <lineage>
        <taxon>Bacteria</taxon>
        <taxon>Bacillati</taxon>
        <taxon>Bacillota</taxon>
        <taxon>Bacilli</taxon>
        <taxon>Lactobacillales</taxon>
        <taxon>Lactobacillaceae</taxon>
        <taxon>Lactobacillus</taxon>
    </lineage>
</organism>
<dbReference type="Proteomes" id="UP000000664">
    <property type="component" value="Chromosome"/>
</dbReference>
<accession>A0A805Z6D1</accession>
<reference evidence="1 2" key="1">
    <citation type="journal article" date="2006" name="Proc. Natl. Acad. Sci. U.S.A.">
        <title>Comparative genomics of the lactic acid bacteria.</title>
        <authorList>
            <person name="Makarova K."/>
            <person name="Slesarev A."/>
            <person name="Wolf Y."/>
            <person name="Sorokin A."/>
            <person name="Mirkin B."/>
            <person name="Koonin E."/>
            <person name="Pavlov A."/>
            <person name="Pavlova N."/>
            <person name="Karamychev V."/>
            <person name="Polouchine N."/>
            <person name="Shakhova V."/>
            <person name="Grigoriev I."/>
            <person name="Lou Y."/>
            <person name="Rohksar D."/>
            <person name="Lucas S."/>
            <person name="Huang K."/>
            <person name="Goodstein D.M."/>
            <person name="Hawkins T."/>
            <person name="Plengvidhya V."/>
            <person name="Welker D."/>
            <person name="Hughes J."/>
            <person name="Goh Y."/>
            <person name="Benson A."/>
            <person name="Baldwin K."/>
            <person name="Lee J.H."/>
            <person name="Diaz-Muniz I."/>
            <person name="Dosti B."/>
            <person name="Smeianov V."/>
            <person name="Wechter W."/>
            <person name="Barabote R."/>
            <person name="Lorca G."/>
            <person name="Altermann E."/>
            <person name="Barrangou R."/>
            <person name="Ganesan B."/>
            <person name="Xie Y."/>
            <person name="Rawsthorne H."/>
            <person name="Tamir D."/>
            <person name="Parker C."/>
            <person name="Breidt F."/>
            <person name="Broadbent J."/>
            <person name="Hutkins R."/>
            <person name="O'Sullivan D."/>
            <person name="Steele J."/>
            <person name="Unlu G."/>
            <person name="Saier M."/>
            <person name="Klaenhammer T."/>
            <person name="Richardson P."/>
            <person name="Kozyavkin S."/>
            <person name="Weimer B."/>
            <person name="Mills D."/>
        </authorList>
    </citation>
    <scope>NUCLEOTIDE SEQUENCE [LARGE SCALE GENOMIC DNA]</scope>
    <source>
        <strain evidence="2">ATCC 33323 / DSM 20243 / BCRC 14619 / CIP 102991 / JCM 1131 / KCTC 3163 / NCIMB 11718 / NCTC 13722 / AM63</strain>
    </source>
</reference>
<evidence type="ECO:0000313" key="2">
    <source>
        <dbReference type="Proteomes" id="UP000000664"/>
    </source>
</evidence>
<proteinExistence type="predicted"/>
<gene>
    <name evidence="1" type="ordered locus">LGAS_0240</name>
</gene>